<gene>
    <name evidence="2" type="ORF">BS47DRAFT_333182</name>
</gene>
<reference evidence="2" key="1">
    <citation type="journal article" date="2020" name="Nat. Commun.">
        <title>Large-scale genome sequencing of mycorrhizal fungi provides insights into the early evolution of symbiotic traits.</title>
        <authorList>
            <person name="Miyauchi S."/>
            <person name="Kiss E."/>
            <person name="Kuo A."/>
            <person name="Drula E."/>
            <person name="Kohler A."/>
            <person name="Sanchez-Garcia M."/>
            <person name="Morin E."/>
            <person name="Andreopoulos B."/>
            <person name="Barry K.W."/>
            <person name="Bonito G."/>
            <person name="Buee M."/>
            <person name="Carver A."/>
            <person name="Chen C."/>
            <person name="Cichocki N."/>
            <person name="Clum A."/>
            <person name="Culley D."/>
            <person name="Crous P.W."/>
            <person name="Fauchery L."/>
            <person name="Girlanda M."/>
            <person name="Hayes R.D."/>
            <person name="Keri Z."/>
            <person name="LaButti K."/>
            <person name="Lipzen A."/>
            <person name="Lombard V."/>
            <person name="Magnuson J."/>
            <person name="Maillard F."/>
            <person name="Murat C."/>
            <person name="Nolan M."/>
            <person name="Ohm R.A."/>
            <person name="Pangilinan J."/>
            <person name="Pereira M.F."/>
            <person name="Perotto S."/>
            <person name="Peter M."/>
            <person name="Pfister S."/>
            <person name="Riley R."/>
            <person name="Sitrit Y."/>
            <person name="Stielow J.B."/>
            <person name="Szollosi G."/>
            <person name="Zifcakova L."/>
            <person name="Stursova M."/>
            <person name="Spatafora J.W."/>
            <person name="Tedersoo L."/>
            <person name="Vaario L.M."/>
            <person name="Yamada A."/>
            <person name="Yan M."/>
            <person name="Wang P."/>
            <person name="Xu J."/>
            <person name="Bruns T."/>
            <person name="Baldrian P."/>
            <person name="Vilgalys R."/>
            <person name="Dunand C."/>
            <person name="Henrissat B."/>
            <person name="Grigoriev I.V."/>
            <person name="Hibbett D."/>
            <person name="Nagy L.G."/>
            <person name="Martin F.M."/>
        </authorList>
    </citation>
    <scope>NUCLEOTIDE SEQUENCE</scope>
    <source>
        <strain evidence="2">UP504</strain>
    </source>
</reference>
<keyword evidence="3" id="KW-1185">Reference proteome</keyword>
<evidence type="ECO:0000313" key="2">
    <source>
        <dbReference type="EMBL" id="KAF9518285.1"/>
    </source>
</evidence>
<name>A0A9P6B676_9AGAM</name>
<dbReference type="AlphaFoldDB" id="A0A9P6B676"/>
<protein>
    <submittedName>
        <fullName evidence="2">Uncharacterized protein</fullName>
    </submittedName>
</protein>
<feature type="region of interest" description="Disordered" evidence="1">
    <location>
        <begin position="126"/>
        <end position="157"/>
    </location>
</feature>
<comment type="caution">
    <text evidence="2">The sequence shown here is derived from an EMBL/GenBank/DDBJ whole genome shotgun (WGS) entry which is preliminary data.</text>
</comment>
<dbReference type="EMBL" id="MU128926">
    <property type="protein sequence ID" value="KAF9518285.1"/>
    <property type="molecule type" value="Genomic_DNA"/>
</dbReference>
<evidence type="ECO:0000256" key="1">
    <source>
        <dbReference type="SAM" id="MobiDB-lite"/>
    </source>
</evidence>
<dbReference type="Proteomes" id="UP000886523">
    <property type="component" value="Unassembled WGS sequence"/>
</dbReference>
<organism evidence="2 3">
    <name type="scientific">Hydnum rufescens UP504</name>
    <dbReference type="NCBI Taxonomy" id="1448309"/>
    <lineage>
        <taxon>Eukaryota</taxon>
        <taxon>Fungi</taxon>
        <taxon>Dikarya</taxon>
        <taxon>Basidiomycota</taxon>
        <taxon>Agaricomycotina</taxon>
        <taxon>Agaricomycetes</taxon>
        <taxon>Cantharellales</taxon>
        <taxon>Hydnaceae</taxon>
        <taxon>Hydnum</taxon>
    </lineage>
</organism>
<sequence>MNRPVAIKILNALRLPHTKEALVSSENIYLPHLRCLEFQQLFYDHDETLVDEFYDELLDFLIFRSEVHWYDVESGRWRQKDGSKGLECLKLDSQLDEVASFEDFVQDLVCVPDETPRRYRFHELDGRRSDADEAETTWGDLYSVSGDDEDAGSEAED</sequence>
<feature type="compositionally biased region" description="Acidic residues" evidence="1">
    <location>
        <begin position="146"/>
        <end position="157"/>
    </location>
</feature>
<proteinExistence type="predicted"/>
<accession>A0A9P6B676</accession>
<evidence type="ECO:0000313" key="3">
    <source>
        <dbReference type="Proteomes" id="UP000886523"/>
    </source>
</evidence>